<keyword evidence="2" id="KW-0966">Cell projection</keyword>
<organism evidence="2 3">
    <name type="scientific">Capillibacterium thermochitinicola</name>
    <dbReference type="NCBI Taxonomy" id="2699427"/>
    <lineage>
        <taxon>Bacteria</taxon>
        <taxon>Bacillati</taxon>
        <taxon>Bacillota</taxon>
        <taxon>Capillibacterium</taxon>
    </lineage>
</organism>
<dbReference type="RefSeq" id="WP_181340518.1">
    <property type="nucleotide sequence ID" value="NZ_JAAKDE010000044.1"/>
</dbReference>
<dbReference type="Pfam" id="PF12611">
    <property type="entry name" value="Flagellar_put"/>
    <property type="match status" value="1"/>
</dbReference>
<accession>A0A8J6LJM5</accession>
<feature type="region of interest" description="Disordered" evidence="1">
    <location>
        <begin position="1"/>
        <end position="33"/>
    </location>
</feature>
<dbReference type="NCBIfam" id="TIGR02530">
    <property type="entry name" value="flg_new"/>
    <property type="match status" value="1"/>
</dbReference>
<dbReference type="AlphaFoldDB" id="A0A8J6LJM5"/>
<gene>
    <name evidence="2" type="ORF">G5B42_11000</name>
</gene>
<comment type="caution">
    <text evidence="2">The sequence shown here is derived from an EMBL/GenBank/DDBJ whole genome shotgun (WGS) entry which is preliminary data.</text>
</comment>
<keyword evidence="3" id="KW-1185">Reference proteome</keyword>
<evidence type="ECO:0000313" key="2">
    <source>
        <dbReference type="EMBL" id="MBA2134056.1"/>
    </source>
</evidence>
<protein>
    <submittedName>
        <fullName evidence="2">Flagellar protein</fullName>
    </submittedName>
</protein>
<dbReference type="Proteomes" id="UP000657177">
    <property type="component" value="Unassembled WGS sequence"/>
</dbReference>
<evidence type="ECO:0000256" key="1">
    <source>
        <dbReference type="SAM" id="MobiDB-lite"/>
    </source>
</evidence>
<keyword evidence="2" id="KW-0969">Cilium</keyword>
<dbReference type="EMBL" id="JAAKDE010000044">
    <property type="protein sequence ID" value="MBA2134056.1"/>
    <property type="molecule type" value="Genomic_DNA"/>
</dbReference>
<evidence type="ECO:0000313" key="3">
    <source>
        <dbReference type="Proteomes" id="UP000657177"/>
    </source>
</evidence>
<dbReference type="InterPro" id="IPR013367">
    <property type="entry name" value="Flagellar_put"/>
</dbReference>
<name>A0A8J6LJM5_9FIRM</name>
<proteinExistence type="predicted"/>
<sequence length="131" mass="14309">MTDRIIPPISPVTQTPRVTPAERRTVPKPGATGDFQKILESKLGTEIKISAHAQKRMMERGITLSPQDMAGLREAVQKAQAKGCKESLVVLDQVALVVSVENRTVITAVDARSLKENVFTNIDSAVFVQNK</sequence>
<keyword evidence="2" id="KW-0282">Flagellum</keyword>
<reference evidence="2" key="1">
    <citation type="submission" date="2020-06" db="EMBL/GenBank/DDBJ databases">
        <title>Novel chitinolytic bacterium.</title>
        <authorList>
            <person name="Ungkulpasvich U."/>
            <person name="Kosugi A."/>
            <person name="Uke A."/>
        </authorList>
    </citation>
    <scope>NUCLEOTIDE SEQUENCE</scope>
    <source>
        <strain evidence="2">UUS1-1</strain>
    </source>
</reference>